<comment type="caution">
    <text evidence="2">The sequence shown here is derived from an EMBL/GenBank/DDBJ whole genome shotgun (WGS) entry which is preliminary data.</text>
</comment>
<evidence type="ECO:0000313" key="2">
    <source>
        <dbReference type="EMBL" id="MPC76117.1"/>
    </source>
</evidence>
<sequence>MRPGTEGVKMDVYSAVLMVWSGVRGQEGASLDATEGRGWGQGVSGRVSHGPSLHRSELSHSSRAIRHGGGMVVADKTESRVGATQNPPIPDPPGTKREQRVDL</sequence>
<feature type="compositionally biased region" description="Basic and acidic residues" evidence="1">
    <location>
        <begin position="94"/>
        <end position="103"/>
    </location>
</feature>
<evidence type="ECO:0000256" key="1">
    <source>
        <dbReference type="SAM" id="MobiDB-lite"/>
    </source>
</evidence>
<reference evidence="2 3" key="1">
    <citation type="submission" date="2019-05" db="EMBL/GenBank/DDBJ databases">
        <title>Another draft genome of Portunus trituberculatus and its Hox gene families provides insights of decapod evolution.</title>
        <authorList>
            <person name="Jeong J.-H."/>
            <person name="Song I."/>
            <person name="Kim S."/>
            <person name="Choi T."/>
            <person name="Kim D."/>
            <person name="Ryu S."/>
            <person name="Kim W."/>
        </authorList>
    </citation>
    <scope>NUCLEOTIDE SEQUENCE [LARGE SCALE GENOMIC DNA]</scope>
    <source>
        <tissue evidence="2">Muscle</tissue>
    </source>
</reference>
<gene>
    <name evidence="2" type="ORF">E2C01_070522</name>
</gene>
<protein>
    <submittedName>
        <fullName evidence="2">Uncharacterized protein</fullName>
    </submittedName>
</protein>
<evidence type="ECO:0000313" key="3">
    <source>
        <dbReference type="Proteomes" id="UP000324222"/>
    </source>
</evidence>
<accession>A0A5B7I3P6</accession>
<dbReference type="EMBL" id="VSRR010042634">
    <property type="protein sequence ID" value="MPC76117.1"/>
    <property type="molecule type" value="Genomic_DNA"/>
</dbReference>
<dbReference type="Proteomes" id="UP000324222">
    <property type="component" value="Unassembled WGS sequence"/>
</dbReference>
<feature type="region of interest" description="Disordered" evidence="1">
    <location>
        <begin position="28"/>
        <end position="103"/>
    </location>
</feature>
<dbReference type="AlphaFoldDB" id="A0A5B7I3P6"/>
<name>A0A5B7I3P6_PORTR</name>
<keyword evidence="3" id="KW-1185">Reference proteome</keyword>
<organism evidence="2 3">
    <name type="scientific">Portunus trituberculatus</name>
    <name type="common">Swimming crab</name>
    <name type="synonym">Neptunus trituberculatus</name>
    <dbReference type="NCBI Taxonomy" id="210409"/>
    <lineage>
        <taxon>Eukaryota</taxon>
        <taxon>Metazoa</taxon>
        <taxon>Ecdysozoa</taxon>
        <taxon>Arthropoda</taxon>
        <taxon>Crustacea</taxon>
        <taxon>Multicrustacea</taxon>
        <taxon>Malacostraca</taxon>
        <taxon>Eumalacostraca</taxon>
        <taxon>Eucarida</taxon>
        <taxon>Decapoda</taxon>
        <taxon>Pleocyemata</taxon>
        <taxon>Brachyura</taxon>
        <taxon>Eubrachyura</taxon>
        <taxon>Portunoidea</taxon>
        <taxon>Portunidae</taxon>
        <taxon>Portuninae</taxon>
        <taxon>Portunus</taxon>
    </lineage>
</organism>
<proteinExistence type="predicted"/>